<geneLocation type="chloroplast" evidence="1"/>
<keyword evidence="1" id="KW-0934">Plastid</keyword>
<organism evidence="1">
    <name type="scientific">Fagonia indica</name>
    <dbReference type="NCBI Taxonomy" id="66629"/>
    <lineage>
        <taxon>Eukaryota</taxon>
        <taxon>Viridiplantae</taxon>
        <taxon>Streptophyta</taxon>
        <taxon>Embryophyta</taxon>
        <taxon>Tracheophyta</taxon>
        <taxon>Spermatophyta</taxon>
        <taxon>Magnoliopsida</taxon>
        <taxon>eudicotyledons</taxon>
        <taxon>Gunneridae</taxon>
        <taxon>Pentapetalae</taxon>
        <taxon>rosids</taxon>
        <taxon>fabids</taxon>
        <taxon>Zygophyllales</taxon>
        <taxon>Zygophyllaceae</taxon>
        <taxon>Zygophylloideae</taxon>
        <taxon>Fagonia</taxon>
    </lineage>
</organism>
<proteinExistence type="predicted"/>
<name>A0A6C0U9W3_9ROSI</name>
<evidence type="ECO:0000313" key="1">
    <source>
        <dbReference type="EMBL" id="QIB71920.1"/>
    </source>
</evidence>
<reference evidence="1" key="1">
    <citation type="journal article" date="2019" name="Mitochondrial DNA Part B Resour">
        <title>Complete chloroplast genome of the hot desert herb Fagonia indica (Zygophyllaceae) from south-central Arabia.</title>
        <authorList>
            <person name="Ali M.A."/>
            <person name="Elshikh M.S."/>
            <person name="Kim S.-Y."/>
            <person name="Al-Hemaid F."/>
            <person name="Lee J."/>
            <person name="Lama D."/>
            <person name="Chhetri A."/>
            <person name="Pan T.K."/>
        </authorList>
    </citation>
    <scope>NUCLEOTIDE SEQUENCE</scope>
</reference>
<sequence length="63" mass="7452">MKMKWNFLKHREKLSIESFIRIQNIMIIEELNGTSRIRQRKSGSPLSSYAVISKTKFIRLLQG</sequence>
<protein>
    <submittedName>
        <fullName evidence="1">Uncharacterized protein</fullName>
    </submittedName>
</protein>
<accession>A0A6C0U9W3</accession>
<keyword evidence="1" id="KW-0150">Chloroplast</keyword>
<dbReference type="AlphaFoldDB" id="A0A6C0U9W3"/>
<dbReference type="EMBL" id="MN521457">
    <property type="protein sequence ID" value="QIB71920.1"/>
    <property type="molecule type" value="Genomic_DNA"/>
</dbReference>